<comment type="subcellular location">
    <subcellularLocation>
        <location evidence="8">Cytoplasm</location>
    </subcellularLocation>
</comment>
<feature type="binding site" evidence="8">
    <location>
        <position position="275"/>
    </location>
    <ligand>
        <name>Mn(2+)</name>
        <dbReference type="ChEBI" id="CHEBI:29035"/>
        <label>2</label>
    </ligand>
</feature>
<dbReference type="EC" id="3.4.11.10" evidence="8"/>
<dbReference type="SUPFAM" id="SSF53187">
    <property type="entry name" value="Zn-dependent exopeptidases"/>
    <property type="match status" value="1"/>
</dbReference>
<dbReference type="GO" id="GO:0030145">
    <property type="term" value="F:manganese ion binding"/>
    <property type="evidence" value="ECO:0007669"/>
    <property type="project" value="UniProtKB-UniRule"/>
</dbReference>
<feature type="active site" evidence="8">
    <location>
        <position position="264"/>
    </location>
</feature>
<evidence type="ECO:0000256" key="4">
    <source>
        <dbReference type="ARBA" id="ARBA00022438"/>
    </source>
</evidence>
<feature type="binding site" evidence="8">
    <location>
        <position position="252"/>
    </location>
    <ligand>
        <name>Mn(2+)</name>
        <dbReference type="ChEBI" id="CHEBI:29035"/>
        <label>2</label>
    </ligand>
</feature>
<organism evidence="10 11">
    <name type="scientific">Alteromonas alba</name>
    <dbReference type="NCBI Taxonomy" id="2079529"/>
    <lineage>
        <taxon>Bacteria</taxon>
        <taxon>Pseudomonadati</taxon>
        <taxon>Pseudomonadota</taxon>
        <taxon>Gammaproteobacteria</taxon>
        <taxon>Alteromonadales</taxon>
        <taxon>Alteromonadaceae</taxon>
        <taxon>Alteromonas/Salinimonas group</taxon>
        <taxon>Alteromonas</taxon>
    </lineage>
</organism>
<dbReference type="EC" id="3.4.11.1" evidence="8"/>
<keyword evidence="8" id="KW-0963">Cytoplasm</keyword>
<dbReference type="PRINTS" id="PR00481">
    <property type="entry name" value="LAMNOPPTDASE"/>
</dbReference>
<comment type="similarity">
    <text evidence="3 8">Belongs to the peptidase M17 family.</text>
</comment>
<dbReference type="InterPro" id="IPR023042">
    <property type="entry name" value="Peptidase_M17_leu_NH2_pept"/>
</dbReference>
<reference evidence="11" key="1">
    <citation type="journal article" date="2020" name="Int. J. Syst. Evol. Microbiol.">
        <title>Alteromonas alba sp. nov., a marine bacterium isolated from the seawater of the West Pacific Ocean.</title>
        <authorList>
            <person name="Sun C."/>
            <person name="Wu Y.-H."/>
            <person name="Xamxidin M."/>
            <person name="Cheng H."/>
            <person name="Xu X.-W."/>
        </authorList>
    </citation>
    <scope>NUCLEOTIDE SEQUENCE [LARGE SCALE GENOMIC DNA]</scope>
    <source>
        <strain evidence="11">190</strain>
    </source>
</reference>
<dbReference type="PROSITE" id="PS00631">
    <property type="entry name" value="CYTOSOL_AP"/>
    <property type="match status" value="1"/>
</dbReference>
<protein>
    <recommendedName>
        <fullName evidence="8">Probable cytosol aminopeptidase</fullName>
        <ecNumber evidence="8">3.4.11.1</ecNumber>
    </recommendedName>
    <alternativeName>
        <fullName evidence="8">Leucine aminopeptidase</fullName>
        <shortName evidence="8">LAP</shortName>
        <ecNumber evidence="8">3.4.11.10</ecNumber>
    </alternativeName>
    <alternativeName>
        <fullName evidence="8">Leucyl aminopeptidase</fullName>
    </alternativeName>
</protein>
<keyword evidence="8" id="KW-0479">Metal-binding</keyword>
<accession>A0A2S9VBY9</accession>
<dbReference type="GO" id="GO:0005737">
    <property type="term" value="C:cytoplasm"/>
    <property type="evidence" value="ECO:0007669"/>
    <property type="project" value="UniProtKB-SubCell"/>
</dbReference>
<dbReference type="PANTHER" id="PTHR11963:SF23">
    <property type="entry name" value="CYTOSOL AMINOPEPTIDASE"/>
    <property type="match status" value="1"/>
</dbReference>
<sequence length="497" mass="53548">MQTQHLNMAAVDNHSAELLVILVPAGQTGFPSQAYPACLETLIEHYKKMGDWHSESKYLLCINPPEFKASRILLVDTNMDIVKADAKRISNVVSDVLEQLNKAKAEIIMPPWLQGGELLIQALFHASYKFSDYKTKTSRREEISVTLLVSDDSLDESLDYARALHNGMSRTRDLANMPGNLCTPGYFAECALALDEQFATISTDVLDEAQLTELGMGAYLAVGRGSVHPGCMPVIRYVGAEPEEPAIWVIGKGITFDSGGITLKKPPGMQSMIYDMCGGASVIGLMAAVAELKLPVNVTGVIATAENMPDGDAFRPGDILTTMSGQTVEIISTDAEGRLVLCDAITYAKQHQPALIIDVATLTGAQIVSLGSHASGLMGNSPQLNQALQQAGDESGDRAWTMPVWPDYQDALDSPFADMRNAGSQSPGMITAGCYLARFAGNTPWAHLDIAGTSFQYGTGNSATGRPLPLLLQFLRNYSNLTAPQWSINTDARGFLP</sequence>
<dbReference type="Gene3D" id="3.40.630.10">
    <property type="entry name" value="Zn peptidases"/>
    <property type="match status" value="1"/>
</dbReference>
<keyword evidence="4 8" id="KW-0031">Aminopeptidase</keyword>
<dbReference type="GO" id="GO:0070006">
    <property type="term" value="F:metalloaminopeptidase activity"/>
    <property type="evidence" value="ECO:0007669"/>
    <property type="project" value="InterPro"/>
</dbReference>
<evidence type="ECO:0000313" key="11">
    <source>
        <dbReference type="Proteomes" id="UP000238949"/>
    </source>
</evidence>
<comment type="catalytic activity">
    <reaction evidence="2 8">
        <text>Release of an N-terminal amino acid, preferentially leucine, but not glutamic or aspartic acids.</text>
        <dbReference type="EC" id="3.4.11.10"/>
    </reaction>
</comment>
<dbReference type="Gene3D" id="3.40.220.10">
    <property type="entry name" value="Leucine Aminopeptidase, subunit E, domain 1"/>
    <property type="match status" value="1"/>
</dbReference>
<dbReference type="GO" id="GO:0006508">
    <property type="term" value="P:proteolysis"/>
    <property type="evidence" value="ECO:0007669"/>
    <property type="project" value="UniProtKB-KW"/>
</dbReference>
<dbReference type="NCBIfam" id="NF002074">
    <property type="entry name" value="PRK00913.1-4"/>
    <property type="match status" value="1"/>
</dbReference>
<evidence type="ECO:0000256" key="7">
    <source>
        <dbReference type="ARBA" id="ARBA00023211"/>
    </source>
</evidence>
<evidence type="ECO:0000313" key="10">
    <source>
        <dbReference type="EMBL" id="PRO74001.1"/>
    </source>
</evidence>
<evidence type="ECO:0000256" key="5">
    <source>
        <dbReference type="ARBA" id="ARBA00022670"/>
    </source>
</evidence>
<proteinExistence type="inferred from homology"/>
<dbReference type="InterPro" id="IPR000819">
    <property type="entry name" value="Peptidase_M17_C"/>
</dbReference>
<evidence type="ECO:0000259" key="9">
    <source>
        <dbReference type="PROSITE" id="PS00631"/>
    </source>
</evidence>
<comment type="caution">
    <text evidence="10">The sequence shown here is derived from an EMBL/GenBank/DDBJ whole genome shotgun (WGS) entry which is preliminary data.</text>
</comment>
<keyword evidence="5 8" id="KW-0645">Protease</keyword>
<comment type="function">
    <text evidence="8">Presumably involved in the processing and regular turnover of intracellular proteins. Catalyzes the removal of unsubstituted N-terminal amino acids from various peptides.</text>
</comment>
<feature type="binding site" evidence="8">
    <location>
        <position position="336"/>
    </location>
    <ligand>
        <name>Mn(2+)</name>
        <dbReference type="ChEBI" id="CHEBI:29035"/>
        <label>2</label>
    </ligand>
</feature>
<dbReference type="CDD" id="cd00433">
    <property type="entry name" value="Peptidase_M17"/>
    <property type="match status" value="1"/>
</dbReference>
<keyword evidence="6 8" id="KW-0378">Hydrolase</keyword>
<dbReference type="SUPFAM" id="SSF52949">
    <property type="entry name" value="Macro domain-like"/>
    <property type="match status" value="1"/>
</dbReference>
<evidence type="ECO:0000256" key="8">
    <source>
        <dbReference type="HAMAP-Rule" id="MF_00181"/>
    </source>
</evidence>
<feature type="binding site" evidence="8">
    <location>
        <position position="334"/>
    </location>
    <ligand>
        <name>Mn(2+)</name>
        <dbReference type="ChEBI" id="CHEBI:29035"/>
        <label>1</label>
    </ligand>
</feature>
<dbReference type="EMBL" id="PVNP01000076">
    <property type="protein sequence ID" value="PRO74001.1"/>
    <property type="molecule type" value="Genomic_DNA"/>
</dbReference>
<evidence type="ECO:0000256" key="6">
    <source>
        <dbReference type="ARBA" id="ARBA00022801"/>
    </source>
</evidence>
<feature type="domain" description="Cytosol aminopeptidase" evidence="9">
    <location>
        <begin position="332"/>
        <end position="339"/>
    </location>
</feature>
<dbReference type="PANTHER" id="PTHR11963">
    <property type="entry name" value="LEUCINE AMINOPEPTIDASE-RELATED"/>
    <property type="match status" value="1"/>
</dbReference>
<feature type="binding site" evidence="8">
    <location>
        <position position="257"/>
    </location>
    <ligand>
        <name>Mn(2+)</name>
        <dbReference type="ChEBI" id="CHEBI:29035"/>
        <label>2</label>
    </ligand>
</feature>
<dbReference type="RefSeq" id="WP_105934249.1">
    <property type="nucleotide sequence ID" value="NZ_PVNP01000076.1"/>
</dbReference>
<dbReference type="Proteomes" id="UP000238949">
    <property type="component" value="Unassembled WGS sequence"/>
</dbReference>
<keyword evidence="7 8" id="KW-0464">Manganese</keyword>
<feature type="binding site" evidence="8">
    <location>
        <position position="336"/>
    </location>
    <ligand>
        <name>Mn(2+)</name>
        <dbReference type="ChEBI" id="CHEBI:29035"/>
        <label>1</label>
    </ligand>
</feature>
<comment type="cofactor">
    <cofactor evidence="8">
        <name>Mn(2+)</name>
        <dbReference type="ChEBI" id="CHEBI:29035"/>
    </cofactor>
    <text evidence="8">Binds 2 manganese ions per subunit.</text>
</comment>
<dbReference type="OrthoDB" id="9809354at2"/>
<feature type="active site" evidence="8">
    <location>
        <position position="338"/>
    </location>
</feature>
<gene>
    <name evidence="8" type="primary">pepA</name>
    <name evidence="10" type="ORF">C6Y40_08675</name>
</gene>
<evidence type="ECO:0000256" key="2">
    <source>
        <dbReference type="ARBA" id="ARBA00000967"/>
    </source>
</evidence>
<dbReference type="Pfam" id="PF00883">
    <property type="entry name" value="Peptidase_M17"/>
    <property type="match status" value="1"/>
</dbReference>
<evidence type="ECO:0000256" key="3">
    <source>
        <dbReference type="ARBA" id="ARBA00009528"/>
    </source>
</evidence>
<evidence type="ECO:0000256" key="1">
    <source>
        <dbReference type="ARBA" id="ARBA00000135"/>
    </source>
</evidence>
<feature type="binding site" evidence="8">
    <location>
        <position position="257"/>
    </location>
    <ligand>
        <name>Mn(2+)</name>
        <dbReference type="ChEBI" id="CHEBI:29035"/>
        <label>1</label>
    </ligand>
</feature>
<dbReference type="InterPro" id="IPR043472">
    <property type="entry name" value="Macro_dom-like"/>
</dbReference>
<dbReference type="AlphaFoldDB" id="A0A2S9VBY9"/>
<dbReference type="HAMAP" id="MF_00181">
    <property type="entry name" value="Cytosol_peptidase_M17"/>
    <property type="match status" value="1"/>
</dbReference>
<keyword evidence="11" id="KW-1185">Reference proteome</keyword>
<dbReference type="InterPro" id="IPR011356">
    <property type="entry name" value="Leucine_aapep/pepB"/>
</dbReference>
<name>A0A2S9VBY9_9ALTE</name>
<comment type="catalytic activity">
    <reaction evidence="1 8">
        <text>Release of an N-terminal amino acid, Xaa-|-Yaa-, in which Xaa is preferably Leu, but may be other amino acids including Pro although not Arg or Lys, and Yaa may be Pro. Amino acid amides and methyl esters are also readily hydrolyzed, but rates on arylamides are exceedingly low.</text>
        <dbReference type="EC" id="3.4.11.1"/>
    </reaction>
</comment>